<dbReference type="AlphaFoldDB" id="A0A4R4D6L6"/>
<dbReference type="GO" id="GO:0003677">
    <property type="term" value="F:DNA binding"/>
    <property type="evidence" value="ECO:0007669"/>
    <property type="project" value="UniProtKB-UniRule"/>
</dbReference>
<dbReference type="PROSITE" id="PS51740">
    <property type="entry name" value="SPOVT_ABRB"/>
    <property type="match status" value="1"/>
</dbReference>
<evidence type="ECO:0000256" key="1">
    <source>
        <dbReference type="PROSITE-ProRule" id="PRU01076"/>
    </source>
</evidence>
<gene>
    <name evidence="3" type="ORF">EXY23_20430</name>
</gene>
<keyword evidence="1 3" id="KW-0238">DNA-binding</keyword>
<dbReference type="Gene3D" id="2.10.260.10">
    <property type="match status" value="1"/>
</dbReference>
<dbReference type="RefSeq" id="WP_132293901.1">
    <property type="nucleotide sequence ID" value="NZ_SKBM01000024.1"/>
</dbReference>
<reference evidence="3 4" key="1">
    <citation type="submission" date="2019-03" db="EMBL/GenBank/DDBJ databases">
        <title>Paracraurococcus aquatilis NE82 genome sequence.</title>
        <authorList>
            <person name="Zhao Y."/>
            <person name="Du Z."/>
        </authorList>
    </citation>
    <scope>NUCLEOTIDE SEQUENCE [LARGE SCALE GENOMIC DNA]</scope>
    <source>
        <strain evidence="3 4">NE82</strain>
    </source>
</reference>
<proteinExistence type="predicted"/>
<accession>A0A4R4D6L6</accession>
<dbReference type="EMBL" id="SKBM01000024">
    <property type="protein sequence ID" value="TCZ55967.1"/>
    <property type="molecule type" value="Genomic_DNA"/>
</dbReference>
<dbReference type="NCBIfam" id="TIGR01439">
    <property type="entry name" value="lp_hng_hel_AbrB"/>
    <property type="match status" value="1"/>
</dbReference>
<dbReference type="InterPro" id="IPR007159">
    <property type="entry name" value="SpoVT-AbrB_dom"/>
</dbReference>
<dbReference type="InterPro" id="IPR037914">
    <property type="entry name" value="SpoVT-AbrB_sf"/>
</dbReference>
<organism evidence="3 4">
    <name type="scientific">Roseicella aquatilis</name>
    <dbReference type="NCBI Taxonomy" id="2527868"/>
    <lineage>
        <taxon>Bacteria</taxon>
        <taxon>Pseudomonadati</taxon>
        <taxon>Pseudomonadota</taxon>
        <taxon>Alphaproteobacteria</taxon>
        <taxon>Acetobacterales</taxon>
        <taxon>Roseomonadaceae</taxon>
        <taxon>Roseicella</taxon>
    </lineage>
</organism>
<keyword evidence="4" id="KW-1185">Reference proteome</keyword>
<dbReference type="Pfam" id="PF04014">
    <property type="entry name" value="MazE_antitoxin"/>
    <property type="match status" value="1"/>
</dbReference>
<protein>
    <submittedName>
        <fullName evidence="3">AbrB/MazE/SpoVT family DNA-binding domain-containing protein</fullName>
    </submittedName>
</protein>
<comment type="caution">
    <text evidence="3">The sequence shown here is derived from an EMBL/GenBank/DDBJ whole genome shotgun (WGS) entry which is preliminary data.</text>
</comment>
<dbReference type="Proteomes" id="UP000295023">
    <property type="component" value="Unassembled WGS sequence"/>
</dbReference>
<sequence>MRITSKGQVTIPAHIRAQAGLLPQTEVEFAIEDGIVTLRPAGRRPCTSRGAEIARHLRGRFLRSGVVGMTTDEIMALTHGE</sequence>
<name>A0A4R4D6L6_9PROT</name>
<dbReference type="SMART" id="SM00966">
    <property type="entry name" value="SpoVT_AbrB"/>
    <property type="match status" value="1"/>
</dbReference>
<evidence type="ECO:0000313" key="3">
    <source>
        <dbReference type="EMBL" id="TCZ55967.1"/>
    </source>
</evidence>
<evidence type="ECO:0000259" key="2">
    <source>
        <dbReference type="PROSITE" id="PS51740"/>
    </source>
</evidence>
<dbReference type="OrthoDB" id="9809003at2"/>
<dbReference type="SUPFAM" id="SSF89447">
    <property type="entry name" value="AbrB/MazE/MraZ-like"/>
    <property type="match status" value="1"/>
</dbReference>
<evidence type="ECO:0000313" key="4">
    <source>
        <dbReference type="Proteomes" id="UP000295023"/>
    </source>
</evidence>
<feature type="domain" description="SpoVT-AbrB" evidence="2">
    <location>
        <begin position="1"/>
        <end position="43"/>
    </location>
</feature>